<dbReference type="Gene3D" id="1.10.10.10">
    <property type="entry name" value="Winged helix-like DNA-binding domain superfamily/Winged helix DNA-binding domain"/>
    <property type="match status" value="1"/>
</dbReference>
<dbReference type="InterPro" id="IPR036388">
    <property type="entry name" value="WH-like_DNA-bd_sf"/>
</dbReference>
<reference evidence="1 2" key="1">
    <citation type="submission" date="2019-02" db="EMBL/GenBank/DDBJ databases">
        <authorList>
            <consortium name="Pathogen Informatics"/>
        </authorList>
    </citation>
    <scope>NUCLEOTIDE SEQUENCE [LARGE SCALE GENOMIC DNA]</scope>
    <source>
        <strain evidence="1 2">3012STDY6756504</strain>
    </source>
</reference>
<evidence type="ECO:0000313" key="2">
    <source>
        <dbReference type="Proteomes" id="UP000290439"/>
    </source>
</evidence>
<dbReference type="EMBL" id="LR215973">
    <property type="protein sequence ID" value="VFA99487.1"/>
    <property type="molecule type" value="Genomic_DNA"/>
</dbReference>
<dbReference type="Proteomes" id="UP000290439">
    <property type="component" value="Chromosome"/>
</dbReference>
<dbReference type="InterPro" id="IPR036390">
    <property type="entry name" value="WH_DNA-bd_sf"/>
</dbReference>
<sequence length="133" mass="14807">MIGYRLKRLDQLIEITFDRLLGNAGMNRREWQTLHTISHGPADEAHLTDALRPFWEGNGESVSDVIAGLAARGWTHRDAEGRYALTPAGRSAHTAAMAEVSGLRERMTAGISAEEFSRMMDVLQRMTVNLETP</sequence>
<evidence type="ECO:0000313" key="1">
    <source>
        <dbReference type="EMBL" id="VFA99487.1"/>
    </source>
</evidence>
<dbReference type="RefSeq" id="WP_130917683.1">
    <property type="nucleotide sequence ID" value="NZ_JADLPI010000002.1"/>
</dbReference>
<gene>
    <name evidence="1" type="ORF">NCTC10797_03270</name>
</gene>
<dbReference type="SUPFAM" id="SSF46785">
    <property type="entry name" value="Winged helix' DNA-binding domain"/>
    <property type="match status" value="1"/>
</dbReference>
<name>A0A4U8WAT7_9NOCA</name>
<organism evidence="1 2">
    <name type="scientific">Nocardia cyriacigeorgica</name>
    <dbReference type="NCBI Taxonomy" id="135487"/>
    <lineage>
        <taxon>Bacteria</taxon>
        <taxon>Bacillati</taxon>
        <taxon>Actinomycetota</taxon>
        <taxon>Actinomycetes</taxon>
        <taxon>Mycobacteriales</taxon>
        <taxon>Nocardiaceae</taxon>
        <taxon>Nocardia</taxon>
    </lineage>
</organism>
<accession>A0A4U8WAT7</accession>
<dbReference type="AlphaFoldDB" id="A0A4U8WAT7"/>
<protein>
    <submittedName>
        <fullName evidence="1">Uncharacterized protein</fullName>
    </submittedName>
</protein>
<proteinExistence type="predicted"/>